<comment type="caution">
    <text evidence="2">The sequence shown here is derived from an EMBL/GenBank/DDBJ whole genome shotgun (WGS) entry which is preliminary data.</text>
</comment>
<evidence type="ECO:0000313" key="2">
    <source>
        <dbReference type="EMBL" id="GFO08690.1"/>
    </source>
</evidence>
<dbReference type="EMBL" id="BLXT01003974">
    <property type="protein sequence ID" value="GFO08690.1"/>
    <property type="molecule type" value="Genomic_DNA"/>
</dbReference>
<feature type="compositionally biased region" description="Acidic residues" evidence="1">
    <location>
        <begin position="56"/>
        <end position="79"/>
    </location>
</feature>
<protein>
    <submittedName>
        <fullName evidence="2">Uncharacterized protein</fullName>
    </submittedName>
</protein>
<evidence type="ECO:0000313" key="3">
    <source>
        <dbReference type="Proteomes" id="UP000735302"/>
    </source>
</evidence>
<feature type="region of interest" description="Disordered" evidence="1">
    <location>
        <begin position="52"/>
        <end position="79"/>
    </location>
</feature>
<dbReference type="Proteomes" id="UP000735302">
    <property type="component" value="Unassembled WGS sequence"/>
</dbReference>
<sequence length="79" mass="9133">MFVDNKSKYNFSGWSSTATWRQAQTGTHDIKIITMRMNVGNNNNVGENIVMMINNDGDDDNDDDDEEEEKEEEECNAYF</sequence>
<organism evidence="2 3">
    <name type="scientific">Plakobranchus ocellatus</name>
    <dbReference type="NCBI Taxonomy" id="259542"/>
    <lineage>
        <taxon>Eukaryota</taxon>
        <taxon>Metazoa</taxon>
        <taxon>Spiralia</taxon>
        <taxon>Lophotrochozoa</taxon>
        <taxon>Mollusca</taxon>
        <taxon>Gastropoda</taxon>
        <taxon>Heterobranchia</taxon>
        <taxon>Euthyneura</taxon>
        <taxon>Panpulmonata</taxon>
        <taxon>Sacoglossa</taxon>
        <taxon>Placobranchoidea</taxon>
        <taxon>Plakobranchidae</taxon>
        <taxon>Plakobranchus</taxon>
    </lineage>
</organism>
<gene>
    <name evidence="2" type="ORF">PoB_003519500</name>
</gene>
<evidence type="ECO:0000256" key="1">
    <source>
        <dbReference type="SAM" id="MobiDB-lite"/>
    </source>
</evidence>
<name>A0AAV4AMW4_9GAST</name>
<dbReference type="AlphaFoldDB" id="A0AAV4AMW4"/>
<keyword evidence="3" id="KW-1185">Reference proteome</keyword>
<proteinExistence type="predicted"/>
<accession>A0AAV4AMW4</accession>
<reference evidence="2 3" key="1">
    <citation type="journal article" date="2021" name="Elife">
        <title>Chloroplast acquisition without the gene transfer in kleptoplastic sea slugs, Plakobranchus ocellatus.</title>
        <authorList>
            <person name="Maeda T."/>
            <person name="Takahashi S."/>
            <person name="Yoshida T."/>
            <person name="Shimamura S."/>
            <person name="Takaki Y."/>
            <person name="Nagai Y."/>
            <person name="Toyoda A."/>
            <person name="Suzuki Y."/>
            <person name="Arimoto A."/>
            <person name="Ishii H."/>
            <person name="Satoh N."/>
            <person name="Nishiyama T."/>
            <person name="Hasebe M."/>
            <person name="Maruyama T."/>
            <person name="Minagawa J."/>
            <person name="Obokata J."/>
            <person name="Shigenobu S."/>
        </authorList>
    </citation>
    <scope>NUCLEOTIDE SEQUENCE [LARGE SCALE GENOMIC DNA]</scope>
</reference>